<dbReference type="SUPFAM" id="SSF63380">
    <property type="entry name" value="Riboflavin synthase domain-like"/>
    <property type="match status" value="1"/>
</dbReference>
<dbReference type="CDD" id="cd06193">
    <property type="entry name" value="siderophore_interacting"/>
    <property type="match status" value="1"/>
</dbReference>
<proteinExistence type="predicted"/>
<dbReference type="InterPro" id="IPR017938">
    <property type="entry name" value="Riboflavin_synthase-like_b-brl"/>
</dbReference>
<dbReference type="AlphaFoldDB" id="A0AAJ1U6B4"/>
<dbReference type="PANTHER" id="PTHR30157:SF0">
    <property type="entry name" value="NADPH-DEPENDENT FERRIC-CHELATE REDUCTASE"/>
    <property type="match status" value="1"/>
</dbReference>
<dbReference type="EMBL" id="JAUTAN010000001">
    <property type="protein sequence ID" value="MDQ1105311.1"/>
    <property type="molecule type" value="Genomic_DNA"/>
</dbReference>
<comment type="caution">
    <text evidence="2">The sequence shown here is derived from an EMBL/GenBank/DDBJ whole genome shotgun (WGS) entry which is preliminary data.</text>
</comment>
<dbReference type="GO" id="GO:0016491">
    <property type="term" value="F:oxidoreductase activity"/>
    <property type="evidence" value="ECO:0007669"/>
    <property type="project" value="InterPro"/>
</dbReference>
<protein>
    <submittedName>
        <fullName evidence="2">NADPH-dependent ferric siderophore reductase</fullName>
    </submittedName>
</protein>
<dbReference type="InterPro" id="IPR039374">
    <property type="entry name" value="SIP_fam"/>
</dbReference>
<dbReference type="PANTHER" id="PTHR30157">
    <property type="entry name" value="FERRIC REDUCTASE, NADPH-DEPENDENT"/>
    <property type="match status" value="1"/>
</dbReference>
<dbReference type="RefSeq" id="WP_307201412.1">
    <property type="nucleotide sequence ID" value="NZ_JAUTAN010000001.1"/>
</dbReference>
<feature type="domain" description="FAD-binding FR-type" evidence="1">
    <location>
        <begin position="1"/>
        <end position="124"/>
    </location>
</feature>
<dbReference type="InterPro" id="IPR039261">
    <property type="entry name" value="FNR_nucleotide-bd"/>
</dbReference>
<dbReference type="Pfam" id="PF04954">
    <property type="entry name" value="SIP"/>
    <property type="match status" value="1"/>
</dbReference>
<accession>A0AAJ1U6B4</accession>
<sequence length="275" mass="29086">MPTRLTVTGRAALTDHLVRVTFEGDLAAFADSTDTDRYVKLIFAPEGTELTETTDLRRLQATLPPEQVPVVRTYTVRQLDVARGTLAIDFVVHGDEGVAGPWAASVEPGAVLFVNGPGGAYAPDPEADAHLLVGDESALPAIAAAVEALPADARGHVLVEVAGPGDELPLAVPAGVELRWLHRGASSFATDLVGEWSPIVEAVRALAADGWPAGRVQVFVHGEGDAVMHQVRPLLKAQGVARGDLSVSAYWRRGRTEEGFRVWKQDLAKAEAAGA</sequence>
<dbReference type="Proteomes" id="UP001239215">
    <property type="component" value="Unassembled WGS sequence"/>
</dbReference>
<gene>
    <name evidence="2" type="ORF">QE405_002595</name>
</gene>
<dbReference type="InterPro" id="IPR017927">
    <property type="entry name" value="FAD-bd_FR_type"/>
</dbReference>
<dbReference type="Gene3D" id="3.40.50.80">
    <property type="entry name" value="Nucleotide-binding domain of ferredoxin-NADP reductase (FNR) module"/>
    <property type="match status" value="1"/>
</dbReference>
<dbReference type="Gene3D" id="2.40.30.10">
    <property type="entry name" value="Translation factors"/>
    <property type="match status" value="1"/>
</dbReference>
<evidence type="ECO:0000313" key="3">
    <source>
        <dbReference type="Proteomes" id="UP001239215"/>
    </source>
</evidence>
<name>A0AAJ1U6B4_9ACTN</name>
<evidence type="ECO:0000259" key="1">
    <source>
        <dbReference type="PROSITE" id="PS51384"/>
    </source>
</evidence>
<organism evidence="2 3">
    <name type="scientific">Nocardioides zeae</name>
    <dbReference type="NCBI Taxonomy" id="1457234"/>
    <lineage>
        <taxon>Bacteria</taxon>
        <taxon>Bacillati</taxon>
        <taxon>Actinomycetota</taxon>
        <taxon>Actinomycetes</taxon>
        <taxon>Propionibacteriales</taxon>
        <taxon>Nocardioidaceae</taxon>
        <taxon>Nocardioides</taxon>
    </lineage>
</organism>
<dbReference type="InterPro" id="IPR007037">
    <property type="entry name" value="SIP_rossman_dom"/>
</dbReference>
<dbReference type="PROSITE" id="PS51384">
    <property type="entry name" value="FAD_FR"/>
    <property type="match status" value="1"/>
</dbReference>
<dbReference type="InterPro" id="IPR013113">
    <property type="entry name" value="SIP_FAD-bd"/>
</dbReference>
<dbReference type="Pfam" id="PF08021">
    <property type="entry name" value="FAD_binding_9"/>
    <property type="match status" value="1"/>
</dbReference>
<reference evidence="2" key="1">
    <citation type="submission" date="2023-07" db="EMBL/GenBank/DDBJ databases">
        <title>Functional and genomic diversity of the sorghum phyllosphere microbiome.</title>
        <authorList>
            <person name="Shade A."/>
        </authorList>
    </citation>
    <scope>NUCLEOTIDE SEQUENCE</scope>
    <source>
        <strain evidence="2">SORGH_AS_1067</strain>
    </source>
</reference>
<evidence type="ECO:0000313" key="2">
    <source>
        <dbReference type="EMBL" id="MDQ1105311.1"/>
    </source>
</evidence>